<dbReference type="PANTHER" id="PTHR43343">
    <property type="entry name" value="PEPTIDASE S12"/>
    <property type="match status" value="1"/>
</dbReference>
<dbReference type="InterPro" id="IPR051201">
    <property type="entry name" value="Chloro_Bact_Ser_Proteases"/>
</dbReference>
<evidence type="ECO:0000313" key="5">
    <source>
        <dbReference type="EMBL" id="QHF11236.1"/>
    </source>
</evidence>
<gene>
    <name evidence="5" type="ORF">PI93_000180</name>
</gene>
<dbReference type="InterPro" id="IPR001940">
    <property type="entry name" value="Peptidase_S1C"/>
</dbReference>
<protein>
    <submittedName>
        <fullName evidence="5">Serine protease</fullName>
    </submittedName>
</protein>
<dbReference type="InterPro" id="IPR043504">
    <property type="entry name" value="Peptidase_S1_PA_chymotrypsin"/>
</dbReference>
<evidence type="ECO:0000313" key="6">
    <source>
        <dbReference type="Proteomes" id="UP000035080"/>
    </source>
</evidence>
<keyword evidence="3" id="KW-0378">Hydrolase</keyword>
<dbReference type="Gene3D" id="2.40.360.20">
    <property type="match status" value="1"/>
</dbReference>
<dbReference type="SUPFAM" id="SSF50494">
    <property type="entry name" value="Trypsin-like serine proteases"/>
    <property type="match status" value="1"/>
</dbReference>
<dbReference type="PANTHER" id="PTHR43343:SF3">
    <property type="entry name" value="PROTEASE DO-LIKE 8, CHLOROPLASTIC"/>
    <property type="match status" value="1"/>
</dbReference>
<dbReference type="GO" id="GO:0008233">
    <property type="term" value="F:peptidase activity"/>
    <property type="evidence" value="ECO:0007669"/>
    <property type="project" value="UniProtKB-KW"/>
</dbReference>
<reference evidence="5 6" key="1">
    <citation type="journal article" date="2015" name="Genome Announc.">
        <title>Genome Sequences of Two Pandoraea pnomenusa Isolates Recovered 11 Months Apart from a Cystic Fibrosis Patient.</title>
        <authorList>
            <person name="Ee R."/>
            <person name="Ambrose M."/>
            <person name="Lazenby J."/>
            <person name="Williams P."/>
            <person name="Chan K.G."/>
            <person name="Roddam L."/>
        </authorList>
    </citation>
    <scope>NUCLEOTIDE SEQUENCE [LARGE SCALE GENOMIC DNA]</scope>
    <source>
        <strain evidence="5 6">6399</strain>
    </source>
</reference>
<name>A0ABX6HK52_9BURK</name>
<keyword evidence="6" id="KW-1185">Reference proteome</keyword>
<feature type="signal peptide" evidence="4">
    <location>
        <begin position="1"/>
        <end position="20"/>
    </location>
</feature>
<organism evidence="5 6">
    <name type="scientific">Pandoraea fibrosis</name>
    <dbReference type="NCBI Taxonomy" id="1891094"/>
    <lineage>
        <taxon>Bacteria</taxon>
        <taxon>Pseudomonadati</taxon>
        <taxon>Pseudomonadota</taxon>
        <taxon>Betaproteobacteria</taxon>
        <taxon>Burkholderiales</taxon>
        <taxon>Burkholderiaceae</taxon>
        <taxon>Pandoraea</taxon>
    </lineage>
</organism>
<keyword evidence="4" id="KW-0732">Signal</keyword>
<comment type="similarity">
    <text evidence="1">Belongs to the peptidase S1C family.</text>
</comment>
<dbReference type="Pfam" id="PF13365">
    <property type="entry name" value="Trypsin_2"/>
    <property type="match status" value="1"/>
</dbReference>
<keyword evidence="2 5" id="KW-0645">Protease</keyword>
<dbReference type="InterPro" id="IPR009003">
    <property type="entry name" value="Peptidase_S1_PA"/>
</dbReference>
<feature type="chain" id="PRO_5046130062" evidence="4">
    <location>
        <begin position="21"/>
        <end position="442"/>
    </location>
</feature>
<dbReference type="PRINTS" id="PR00834">
    <property type="entry name" value="PROTEASES2C"/>
</dbReference>
<evidence type="ECO:0000256" key="4">
    <source>
        <dbReference type="SAM" id="SignalP"/>
    </source>
</evidence>
<dbReference type="Proteomes" id="UP000035080">
    <property type="component" value="Chromosome"/>
</dbReference>
<evidence type="ECO:0000256" key="1">
    <source>
        <dbReference type="ARBA" id="ARBA00010541"/>
    </source>
</evidence>
<accession>A0ABX6HK52</accession>
<dbReference type="EMBL" id="CP047385">
    <property type="protein sequence ID" value="QHF11236.1"/>
    <property type="molecule type" value="Genomic_DNA"/>
</dbReference>
<dbReference type="GO" id="GO:0006508">
    <property type="term" value="P:proteolysis"/>
    <property type="evidence" value="ECO:0007669"/>
    <property type="project" value="UniProtKB-KW"/>
</dbReference>
<sequence>MLKRLLATALAATFCVPALALDAEKLYEKASPSVWVVITYDRDGKRLSQGSAVVVAPQRLATNCHVLRKASRVVVQRRNTSHRAALELVDPARDLCQLRVDEMTAPPVARAPMNTLRVGQKVYTLGSPSGQELSLADGIISSLHLDTDERISLIQTSAPVSPGSSGGGLFDTEGRLIGLTTAVLEDARHLNQNLNYAIPANFIDELPSRSRAAIAARETADSHAAAAKQVAQAREAAAGTLGARWEYTITDGFTGVKSRVAMVVDRIDGDKLFYNNGARVELADGKLIEMSQPQLGEIDNSMPAGGWVREGAKPGQAWTMSYTSLGTQGRSLNLNARVASQESLVTPAGTFDVLRVEYHGALLEVATRNQGRSMQSTPYDATIWYSPQLNRVIKMRVSSMSTFTQINETIELTAMPGGQRVVAPRAMTQSNTQETSGPVSSR</sequence>
<dbReference type="RefSeq" id="WP_052240870.1">
    <property type="nucleotide sequence ID" value="NZ_CP047385.1"/>
</dbReference>
<proteinExistence type="inferred from homology"/>
<dbReference type="Gene3D" id="2.40.10.10">
    <property type="entry name" value="Trypsin-like serine proteases"/>
    <property type="match status" value="2"/>
</dbReference>
<evidence type="ECO:0000256" key="2">
    <source>
        <dbReference type="ARBA" id="ARBA00022670"/>
    </source>
</evidence>
<evidence type="ECO:0000256" key="3">
    <source>
        <dbReference type="ARBA" id="ARBA00022801"/>
    </source>
</evidence>